<keyword evidence="3" id="KW-0732">Signal</keyword>
<dbReference type="RefSeq" id="WP_145256773.1">
    <property type="nucleotide sequence ID" value="NZ_CP036279.1"/>
</dbReference>
<reference evidence="4 5" key="1">
    <citation type="submission" date="2019-02" db="EMBL/GenBank/DDBJ databases">
        <title>Deep-cultivation of Planctomycetes and their phenomic and genomic characterization uncovers novel biology.</title>
        <authorList>
            <person name="Wiegand S."/>
            <person name="Jogler M."/>
            <person name="Boedeker C."/>
            <person name="Pinto D."/>
            <person name="Vollmers J."/>
            <person name="Rivas-Marin E."/>
            <person name="Kohn T."/>
            <person name="Peeters S.H."/>
            <person name="Heuer A."/>
            <person name="Rast P."/>
            <person name="Oberbeckmann S."/>
            <person name="Bunk B."/>
            <person name="Jeske O."/>
            <person name="Meyerdierks A."/>
            <person name="Storesund J.E."/>
            <person name="Kallscheuer N."/>
            <person name="Luecker S."/>
            <person name="Lage O.M."/>
            <person name="Pohl T."/>
            <person name="Merkel B.J."/>
            <person name="Hornburger P."/>
            <person name="Mueller R.-W."/>
            <person name="Bruemmer F."/>
            <person name="Labrenz M."/>
            <person name="Spormann A.M."/>
            <person name="Op den Camp H."/>
            <person name="Overmann J."/>
            <person name="Amann R."/>
            <person name="Jetten M.S.M."/>
            <person name="Mascher T."/>
            <person name="Medema M.H."/>
            <person name="Devos D.P."/>
            <person name="Kaster A.-K."/>
            <person name="Ovreas L."/>
            <person name="Rohde M."/>
            <person name="Galperin M.Y."/>
            <person name="Jogler C."/>
        </authorList>
    </citation>
    <scope>NUCLEOTIDE SEQUENCE [LARGE SCALE GENOMIC DNA]</scope>
    <source>
        <strain evidence="4 5">Pan216</strain>
    </source>
</reference>
<dbReference type="PANTHER" id="PTHR43649:SF12">
    <property type="entry name" value="DIACETYLCHITOBIOSE BINDING PROTEIN DASA"/>
    <property type="match status" value="1"/>
</dbReference>
<name>A0A518B0X1_9BACT</name>
<comment type="similarity">
    <text evidence="2">Belongs to the bacterial solute-binding protein 1 family.</text>
</comment>
<comment type="subcellular location">
    <subcellularLocation>
        <location evidence="1">Periplasm</location>
    </subcellularLocation>
</comment>
<dbReference type="Gene3D" id="3.40.190.10">
    <property type="entry name" value="Periplasmic binding protein-like II"/>
    <property type="match status" value="2"/>
</dbReference>
<feature type="chain" id="PRO_5022138340" evidence="3">
    <location>
        <begin position="22"/>
        <end position="477"/>
    </location>
</feature>
<protein>
    <submittedName>
        <fullName evidence="4">Bacterial extracellular solute-binding protein</fullName>
    </submittedName>
</protein>
<dbReference type="GO" id="GO:0042597">
    <property type="term" value="C:periplasmic space"/>
    <property type="evidence" value="ECO:0007669"/>
    <property type="project" value="UniProtKB-SubCell"/>
</dbReference>
<dbReference type="EMBL" id="CP036279">
    <property type="protein sequence ID" value="QDU60631.1"/>
    <property type="molecule type" value="Genomic_DNA"/>
</dbReference>
<sequence length="477" mass="52045" precursor="true">MSSKFAHPVGILMLTATTMLALGGCDQSAPPAEQSLEDLKGQVFTVTLAEDSPLSGALQLRLSEWEAQTGSEVRFTSDRESPSELIVLGGTELPTTPNITIPEKLAKATQFPAKYRLVFDRFRDKAVAVPLATDRLLLWYRRDLFENEDLEATFREQTGKSLAPPETWGDFLTLATFFKNRPEVAYGCVEAMDGSLEANRNYLARAAAYAKAEKWSSFIVDSETGAPRLTTPGFVRALSEWIAAKSYSPAADGTEISDTRARELFRDGQAAMLLSTLPPTIADGKPRSEQWDASIAVASLPGSRTVYAIDTGQALPGEKVNRPVHFATTGWYLAQRADQPSDANDRLLGFLTDPKESAYLVQASRRGILPMEPTLLTEPGRFRGFGLSNRTVGELFELIRSGFSADNWVADLRTTRSAELQSALGQALQEALAGKSSPEKALAKAESAWTELLKPGLSEFLAEYRASLGLPPLITKE</sequence>
<keyword evidence="5" id="KW-1185">Reference proteome</keyword>
<proteinExistence type="inferred from homology"/>
<evidence type="ECO:0000256" key="1">
    <source>
        <dbReference type="ARBA" id="ARBA00004418"/>
    </source>
</evidence>
<accession>A0A518B0X1</accession>
<dbReference type="PANTHER" id="PTHR43649">
    <property type="entry name" value="ARABINOSE-BINDING PROTEIN-RELATED"/>
    <property type="match status" value="1"/>
</dbReference>
<dbReference type="PROSITE" id="PS51257">
    <property type="entry name" value="PROKAR_LIPOPROTEIN"/>
    <property type="match status" value="1"/>
</dbReference>
<dbReference type="Pfam" id="PF01547">
    <property type="entry name" value="SBP_bac_1"/>
    <property type="match status" value="1"/>
</dbReference>
<dbReference type="KEGG" id="knv:Pan216_14780"/>
<evidence type="ECO:0000313" key="5">
    <source>
        <dbReference type="Proteomes" id="UP000317093"/>
    </source>
</evidence>
<dbReference type="SUPFAM" id="SSF53850">
    <property type="entry name" value="Periplasmic binding protein-like II"/>
    <property type="match status" value="1"/>
</dbReference>
<gene>
    <name evidence="4" type="ORF">Pan216_14780</name>
</gene>
<dbReference type="OrthoDB" id="9812682at2"/>
<organism evidence="4 5">
    <name type="scientific">Kolteria novifilia</name>
    <dbReference type="NCBI Taxonomy" id="2527975"/>
    <lineage>
        <taxon>Bacteria</taxon>
        <taxon>Pseudomonadati</taxon>
        <taxon>Planctomycetota</taxon>
        <taxon>Planctomycetia</taxon>
        <taxon>Kolteriales</taxon>
        <taxon>Kolteriaceae</taxon>
        <taxon>Kolteria</taxon>
    </lineage>
</organism>
<dbReference type="InterPro" id="IPR050490">
    <property type="entry name" value="Bact_solute-bd_prot1"/>
</dbReference>
<dbReference type="AlphaFoldDB" id="A0A518B0X1"/>
<dbReference type="Proteomes" id="UP000317093">
    <property type="component" value="Chromosome"/>
</dbReference>
<feature type="signal peptide" evidence="3">
    <location>
        <begin position="1"/>
        <end position="21"/>
    </location>
</feature>
<dbReference type="InterPro" id="IPR006059">
    <property type="entry name" value="SBP"/>
</dbReference>
<evidence type="ECO:0000256" key="2">
    <source>
        <dbReference type="ARBA" id="ARBA00008520"/>
    </source>
</evidence>
<evidence type="ECO:0000256" key="3">
    <source>
        <dbReference type="SAM" id="SignalP"/>
    </source>
</evidence>
<evidence type="ECO:0000313" key="4">
    <source>
        <dbReference type="EMBL" id="QDU60631.1"/>
    </source>
</evidence>